<dbReference type="Pfam" id="PF08348">
    <property type="entry name" value="PAS_6"/>
    <property type="match status" value="1"/>
</dbReference>
<feature type="domain" description="YheO-like" evidence="1">
    <location>
        <begin position="11"/>
        <end position="121"/>
    </location>
</feature>
<reference evidence="3" key="1">
    <citation type="submission" date="2020-05" db="EMBL/GenBank/DDBJ databases">
        <authorList>
            <person name="Zeng H."/>
            <person name="Chan Y.K."/>
            <person name="Watt R.M."/>
        </authorList>
    </citation>
    <scope>NUCLEOTIDE SEQUENCE</scope>
    <source>
        <strain evidence="3">ATCC 700773</strain>
    </source>
</reference>
<gene>
    <name evidence="3" type="ORF">HRI96_04395</name>
</gene>
<evidence type="ECO:0000313" key="4">
    <source>
        <dbReference type="Proteomes" id="UP000671995"/>
    </source>
</evidence>
<dbReference type="Proteomes" id="UP000671995">
    <property type="component" value="Chromosome"/>
</dbReference>
<sequence>MSYVKENFKLLSEICFCIAKQFGSNCEVVLHDLTRPYDNTIVAIYNGHVTGRKVGDGVTNAGLELLRGTKIPQDQTNYINTTQDGKILRSTSKYIYSKDNKNIAGSICINFDITDLVKLQNELSFFTHQDADKSDKNENFEIFSGNVQLILNEMMKKELEKFGKKAEDLTKEEKIIFVNDLDKQGAFLVKKSAESVADFLALSRFTIYNYINKYKGEQKKNERYTHKKRIGH</sequence>
<evidence type="ECO:0000259" key="1">
    <source>
        <dbReference type="Pfam" id="PF08348"/>
    </source>
</evidence>
<dbReference type="PANTHER" id="PTHR35568:SF1">
    <property type="entry name" value="TRANSCRIPTIONAL REGULATOR DAUR"/>
    <property type="match status" value="1"/>
</dbReference>
<evidence type="ECO:0000259" key="2">
    <source>
        <dbReference type="Pfam" id="PF13309"/>
    </source>
</evidence>
<dbReference type="RefSeq" id="WP_210118304.1">
    <property type="nucleotide sequence ID" value="NZ_CP054257.1"/>
</dbReference>
<dbReference type="InterPro" id="IPR013559">
    <property type="entry name" value="YheO"/>
</dbReference>
<dbReference type="PANTHER" id="PTHR35568">
    <property type="entry name" value="TRANSCRIPTIONAL REGULATOR DAUR"/>
    <property type="match status" value="1"/>
</dbReference>
<organism evidence="3 4">
    <name type="scientific">Treponema parvum</name>
    <dbReference type="NCBI Taxonomy" id="138851"/>
    <lineage>
        <taxon>Bacteria</taxon>
        <taxon>Pseudomonadati</taxon>
        <taxon>Spirochaetota</taxon>
        <taxon>Spirochaetia</taxon>
        <taxon>Spirochaetales</taxon>
        <taxon>Treponemataceae</taxon>
        <taxon>Treponema</taxon>
    </lineage>
</organism>
<dbReference type="InterPro" id="IPR039445">
    <property type="entry name" value="DauR-like_HTH"/>
</dbReference>
<dbReference type="InterPro" id="IPR039446">
    <property type="entry name" value="DauR-like"/>
</dbReference>
<evidence type="ECO:0000313" key="3">
    <source>
        <dbReference type="EMBL" id="QTQ11508.1"/>
    </source>
</evidence>
<protein>
    <submittedName>
        <fullName evidence="3">Transcriptional regulator</fullName>
    </submittedName>
</protein>
<proteinExistence type="predicted"/>
<dbReference type="AlphaFoldDB" id="A0A975EZC9"/>
<accession>A0A975EZC9</accession>
<name>A0A975EZC9_9SPIR</name>
<feature type="domain" description="Transcriptional regulator DauR-like HTH" evidence="2">
    <location>
        <begin position="151"/>
        <end position="212"/>
    </location>
</feature>
<dbReference type="Pfam" id="PF13309">
    <property type="entry name" value="HTH_22"/>
    <property type="match status" value="1"/>
</dbReference>
<reference evidence="3" key="2">
    <citation type="journal article" date="2021" name="Microbiol. Resour. Announc.">
        <title>Complete Genome Sequences of Three Human Oral Treponema parvum Isolates.</title>
        <authorList>
            <person name="Zeng H."/>
            <person name="Watt R.M."/>
        </authorList>
    </citation>
    <scope>NUCLEOTIDE SEQUENCE</scope>
    <source>
        <strain evidence="3">ATCC 700773</strain>
    </source>
</reference>
<dbReference type="EMBL" id="CP054257">
    <property type="protein sequence ID" value="QTQ11508.1"/>
    <property type="molecule type" value="Genomic_DNA"/>
</dbReference>